<dbReference type="PROSITE" id="PS00098">
    <property type="entry name" value="THIOLASE_1"/>
    <property type="match status" value="1"/>
</dbReference>
<dbReference type="PROSITE" id="PS00737">
    <property type="entry name" value="THIOLASE_2"/>
    <property type="match status" value="1"/>
</dbReference>
<evidence type="ECO:0000259" key="5">
    <source>
        <dbReference type="Pfam" id="PF00108"/>
    </source>
</evidence>
<evidence type="ECO:0000259" key="6">
    <source>
        <dbReference type="Pfam" id="PF02803"/>
    </source>
</evidence>
<evidence type="ECO:0000256" key="1">
    <source>
        <dbReference type="ARBA" id="ARBA00010982"/>
    </source>
</evidence>
<keyword evidence="2 4" id="KW-0808">Transferase</keyword>
<dbReference type="InterPro" id="IPR020613">
    <property type="entry name" value="Thiolase_CS"/>
</dbReference>
<dbReference type="InterPro" id="IPR002155">
    <property type="entry name" value="Thiolase"/>
</dbReference>
<reference evidence="7 8" key="1">
    <citation type="submission" date="2019-02" db="EMBL/GenBank/DDBJ databases">
        <title>Halieaceae_genomes.</title>
        <authorList>
            <person name="Li S.-H."/>
        </authorList>
    </citation>
    <scope>NUCLEOTIDE SEQUENCE [LARGE SCALE GENOMIC DNA]</scope>
    <source>
        <strain evidence="7 8">JH123</strain>
    </source>
</reference>
<organism evidence="7 8">
    <name type="scientific">Candidatus Paraluminiphilus aquimaris</name>
    <dbReference type="NCBI Taxonomy" id="2518994"/>
    <lineage>
        <taxon>Bacteria</taxon>
        <taxon>Pseudomonadati</taxon>
        <taxon>Pseudomonadota</taxon>
        <taxon>Gammaproteobacteria</taxon>
        <taxon>Cellvibrionales</taxon>
        <taxon>Halieaceae</taxon>
        <taxon>Candidatus Paraluminiphilus</taxon>
    </lineage>
</organism>
<dbReference type="NCBIfam" id="TIGR01930">
    <property type="entry name" value="AcCoA-C-Actrans"/>
    <property type="match status" value="1"/>
</dbReference>
<feature type="domain" description="Thiolase N-terminal" evidence="5">
    <location>
        <begin position="8"/>
        <end position="226"/>
    </location>
</feature>
<dbReference type="CDD" id="cd00751">
    <property type="entry name" value="thiolase"/>
    <property type="match status" value="1"/>
</dbReference>
<feature type="domain" description="Thiolase C-terminal" evidence="6">
    <location>
        <begin position="277"/>
        <end position="396"/>
    </location>
</feature>
<dbReference type="EC" id="2.3.1.16" evidence="7"/>
<evidence type="ECO:0000256" key="3">
    <source>
        <dbReference type="ARBA" id="ARBA00023315"/>
    </source>
</evidence>
<sequence length="399" mass="41450">MKKAFIYDAIRSPRTKAKDSGGLHEITPTELLAQLHQTLAQRVQLDPSLISEVVLGCVTQQGEQAANVAKTSTLLAGWPSSIAGLTINRFCSSSIDAVAIAALKVGAGQSSAVLAGGVEMMSRVPLMADRARVFADHDFGVMHQMLLMGAGADLIATRTGATREACDEVAYLSHQRALAAQAQARFSSIVPVETSSGDVSLDECIRPSLTRERLAEMPAAFAKLGAEGSDSVQRAAFNDIGGISHVHTAANSPSMCDGAGVLLVGDEQLQSDLSVRPKVEILDSVTCCGEPLEVVGGCVAATSEILKRNQLTPEDVDVLEIHEAFAATIVKLHHELGIEPDSVNVNGGCIALGHPMGATGVIMIGTAIDELYRSGGELAVVAASGAAGSGSAMLLKRCS</sequence>
<keyword evidence="8" id="KW-1185">Reference proteome</keyword>
<evidence type="ECO:0000313" key="8">
    <source>
        <dbReference type="Proteomes" id="UP001317963"/>
    </source>
</evidence>
<dbReference type="Gene3D" id="3.40.47.10">
    <property type="match status" value="2"/>
</dbReference>
<proteinExistence type="inferred from homology"/>
<evidence type="ECO:0000256" key="4">
    <source>
        <dbReference type="RuleBase" id="RU003557"/>
    </source>
</evidence>
<gene>
    <name evidence="7" type="ORF">E0F26_00525</name>
</gene>
<dbReference type="PIRSF" id="PIRSF000429">
    <property type="entry name" value="Ac-CoA_Ac_transf"/>
    <property type="match status" value="1"/>
</dbReference>
<dbReference type="GO" id="GO:0003988">
    <property type="term" value="F:acetyl-CoA C-acyltransferase activity"/>
    <property type="evidence" value="ECO:0007669"/>
    <property type="project" value="UniProtKB-EC"/>
</dbReference>
<dbReference type="InterPro" id="IPR020617">
    <property type="entry name" value="Thiolase_C"/>
</dbReference>
<comment type="similarity">
    <text evidence="1 4">Belongs to the thiolase-like superfamily. Thiolase family.</text>
</comment>
<protein>
    <submittedName>
        <fullName evidence="7">Acetyl-CoA C-acyltransferase</fullName>
        <ecNumber evidence="7">2.3.1.16</ecNumber>
    </submittedName>
</protein>
<dbReference type="Pfam" id="PF02803">
    <property type="entry name" value="Thiolase_C"/>
    <property type="match status" value="1"/>
</dbReference>
<dbReference type="PANTHER" id="PTHR43365">
    <property type="entry name" value="BLR7806 PROTEIN"/>
    <property type="match status" value="1"/>
</dbReference>
<evidence type="ECO:0000313" key="7">
    <source>
        <dbReference type="EMBL" id="UZP73309.1"/>
    </source>
</evidence>
<evidence type="ECO:0000256" key="2">
    <source>
        <dbReference type="ARBA" id="ARBA00022679"/>
    </source>
</evidence>
<dbReference type="RefSeq" id="WP_279242088.1">
    <property type="nucleotide sequence ID" value="NZ_CP036501.1"/>
</dbReference>
<dbReference type="PANTHER" id="PTHR43365:SF1">
    <property type="entry name" value="ACETYL-COA C-ACYLTRANSFERASE"/>
    <property type="match status" value="1"/>
</dbReference>
<dbReference type="InterPro" id="IPR016039">
    <property type="entry name" value="Thiolase-like"/>
</dbReference>
<keyword evidence="3 4" id="KW-0012">Acyltransferase</keyword>
<dbReference type="Proteomes" id="UP001317963">
    <property type="component" value="Chromosome"/>
</dbReference>
<dbReference type="InterPro" id="IPR020616">
    <property type="entry name" value="Thiolase_N"/>
</dbReference>
<dbReference type="Pfam" id="PF00108">
    <property type="entry name" value="Thiolase_N"/>
    <property type="match status" value="1"/>
</dbReference>
<dbReference type="SUPFAM" id="SSF53901">
    <property type="entry name" value="Thiolase-like"/>
    <property type="match status" value="2"/>
</dbReference>
<dbReference type="InterPro" id="IPR020615">
    <property type="entry name" value="Thiolase_acyl_enz_int_AS"/>
</dbReference>
<accession>A0ABY6Q2G9</accession>
<name>A0ABY6Q2G9_9GAMM</name>
<dbReference type="EMBL" id="CP036501">
    <property type="protein sequence ID" value="UZP73309.1"/>
    <property type="molecule type" value="Genomic_DNA"/>
</dbReference>